<dbReference type="PROSITE" id="PS51257">
    <property type="entry name" value="PROKAR_LIPOPROTEIN"/>
    <property type="match status" value="1"/>
</dbReference>
<gene>
    <name evidence="1" type="ORF">Q4Q40_12980</name>
</gene>
<proteinExistence type="predicted"/>
<organism evidence="1 2">
    <name type="scientific">Flavivirga jejuensis</name>
    <dbReference type="NCBI Taxonomy" id="870487"/>
    <lineage>
        <taxon>Bacteria</taxon>
        <taxon>Pseudomonadati</taxon>
        <taxon>Bacteroidota</taxon>
        <taxon>Flavobacteriia</taxon>
        <taxon>Flavobacteriales</taxon>
        <taxon>Flavobacteriaceae</taxon>
        <taxon>Flavivirga</taxon>
    </lineage>
</organism>
<evidence type="ECO:0008006" key="3">
    <source>
        <dbReference type="Google" id="ProtNLM"/>
    </source>
</evidence>
<keyword evidence="2" id="KW-1185">Reference proteome</keyword>
<sequence length="187" mass="22127">MKTYLKTISLGIFILLLSCNESDDTNISNPTPTSDSFLPMHIGNYWKYDEDNYTEITDTLRIEGDLYYKFYSLIGGDAVTFQYLRIDTNQNLIQGYPDNPDFKHIHAKFNTSLEDTFWTLNNKSVNDFKATLIEKDDNLRTYAFQRFYKNPEEEKLFVSYIRGLGWNYNFYTTSYKQIKIDGEIYNF</sequence>
<evidence type="ECO:0000313" key="2">
    <source>
        <dbReference type="Proteomes" id="UP001176806"/>
    </source>
</evidence>
<reference evidence="1" key="1">
    <citation type="submission" date="2023-07" db="EMBL/GenBank/DDBJ databases">
        <title>Two novel species in the genus Flavivirga.</title>
        <authorList>
            <person name="Kwon K."/>
        </authorList>
    </citation>
    <scope>NUCLEOTIDE SEQUENCE</scope>
    <source>
        <strain evidence="1">KACC 14158</strain>
    </source>
</reference>
<accession>A0ABT8WPN0</accession>
<name>A0ABT8WPN0_9FLAO</name>
<comment type="caution">
    <text evidence="1">The sequence shown here is derived from an EMBL/GenBank/DDBJ whole genome shotgun (WGS) entry which is preliminary data.</text>
</comment>
<dbReference type="EMBL" id="JAUOEL010000004">
    <property type="protein sequence ID" value="MDO5975105.1"/>
    <property type="molecule type" value="Genomic_DNA"/>
</dbReference>
<evidence type="ECO:0000313" key="1">
    <source>
        <dbReference type="EMBL" id="MDO5975105.1"/>
    </source>
</evidence>
<dbReference type="Proteomes" id="UP001176806">
    <property type="component" value="Unassembled WGS sequence"/>
</dbReference>
<protein>
    <recommendedName>
        <fullName evidence="3">Lipoprotein</fullName>
    </recommendedName>
</protein>
<dbReference type="RefSeq" id="WP_303302271.1">
    <property type="nucleotide sequence ID" value="NZ_BAABDA010000035.1"/>
</dbReference>